<evidence type="ECO:0000256" key="1">
    <source>
        <dbReference type="SAM" id="Phobius"/>
    </source>
</evidence>
<dbReference type="RefSeq" id="WP_091187015.1">
    <property type="nucleotide sequence ID" value="NZ_FOMT01000003.1"/>
</dbReference>
<name>A0A1I2B014_9BACL</name>
<dbReference type="AlphaFoldDB" id="A0A1I2B014"/>
<organism evidence="2 3">
    <name type="scientific">Paenibacillus catalpae</name>
    <dbReference type="NCBI Taxonomy" id="1045775"/>
    <lineage>
        <taxon>Bacteria</taxon>
        <taxon>Bacillati</taxon>
        <taxon>Bacillota</taxon>
        <taxon>Bacilli</taxon>
        <taxon>Bacillales</taxon>
        <taxon>Paenibacillaceae</taxon>
        <taxon>Paenibacillus</taxon>
    </lineage>
</organism>
<evidence type="ECO:0000313" key="3">
    <source>
        <dbReference type="Proteomes" id="UP000198855"/>
    </source>
</evidence>
<dbReference type="InterPro" id="IPR019734">
    <property type="entry name" value="TPR_rpt"/>
</dbReference>
<accession>A0A1I2B014</accession>
<dbReference type="SMART" id="SM00028">
    <property type="entry name" value="TPR"/>
    <property type="match status" value="2"/>
</dbReference>
<dbReference type="PANTHER" id="PTHR44749:SF1">
    <property type="entry name" value="TETRATRICOPEPTIDE-LIKE HELICAL DOMAIN-CONTAINING PROTEIN"/>
    <property type="match status" value="1"/>
</dbReference>
<dbReference type="Proteomes" id="UP000198855">
    <property type="component" value="Unassembled WGS sequence"/>
</dbReference>
<dbReference type="InterPro" id="IPR011990">
    <property type="entry name" value="TPR-like_helical_dom_sf"/>
</dbReference>
<dbReference type="GO" id="GO:0045892">
    <property type="term" value="P:negative regulation of DNA-templated transcription"/>
    <property type="evidence" value="ECO:0007669"/>
    <property type="project" value="InterPro"/>
</dbReference>
<dbReference type="Gene3D" id="1.25.40.10">
    <property type="entry name" value="Tetratricopeptide repeat domain"/>
    <property type="match status" value="1"/>
</dbReference>
<keyword evidence="1" id="KW-1133">Transmembrane helix</keyword>
<evidence type="ECO:0000313" key="2">
    <source>
        <dbReference type="EMBL" id="SFE48510.1"/>
    </source>
</evidence>
<keyword evidence="3" id="KW-1185">Reference proteome</keyword>
<reference evidence="3" key="1">
    <citation type="submission" date="2016-10" db="EMBL/GenBank/DDBJ databases">
        <authorList>
            <person name="Varghese N."/>
            <person name="Submissions S."/>
        </authorList>
    </citation>
    <scope>NUCLEOTIDE SEQUENCE [LARGE SCALE GENOMIC DNA]</scope>
    <source>
        <strain evidence="3">CGMCC 1.10784</strain>
    </source>
</reference>
<proteinExistence type="predicted"/>
<gene>
    <name evidence="2" type="ORF">SAMN05216378_3281</name>
</gene>
<protein>
    <submittedName>
        <fullName evidence="2">Tetratricopeptide repeat-containing protein</fullName>
    </submittedName>
</protein>
<keyword evidence="1" id="KW-0472">Membrane</keyword>
<dbReference type="PANTHER" id="PTHR44749">
    <property type="entry name" value="SUPPRESSOR OF RPS4-RLD 1"/>
    <property type="match status" value="1"/>
</dbReference>
<feature type="transmembrane region" description="Helical" evidence="1">
    <location>
        <begin position="6"/>
        <end position="32"/>
    </location>
</feature>
<dbReference type="Pfam" id="PF13181">
    <property type="entry name" value="TPR_8"/>
    <property type="match status" value="2"/>
</dbReference>
<dbReference type="STRING" id="1045775.SAMN05216378_3281"/>
<dbReference type="SUPFAM" id="SSF48452">
    <property type="entry name" value="TPR-like"/>
    <property type="match status" value="1"/>
</dbReference>
<sequence length="225" mass="26309">MGKLFLLFVFFTWIFGNPIIAILAILFIVYVLDRKFIGLTPSLLKPIRRSSRLKKLKRHITQSPNDTSSKVEIARILIEKKKYREALSLLEPLEQMLDESAEYWDDLGLCLMQTGQSEAGEAAMSKALLLNPRVKYGAPYLRLAAYYSEHDAERALSYIEAFQDIHSSSCEAYYRLADIYEQMNRKEDAMEAVREGLRIYRSLPRYKKRVERKWALRLFIRKTRG</sequence>
<dbReference type="OrthoDB" id="2658060at2"/>
<dbReference type="EMBL" id="FOMT01000003">
    <property type="protein sequence ID" value="SFE48510.1"/>
    <property type="molecule type" value="Genomic_DNA"/>
</dbReference>
<dbReference type="InterPro" id="IPR044650">
    <property type="entry name" value="SRFR1-like"/>
</dbReference>
<keyword evidence="1" id="KW-0812">Transmembrane</keyword>